<accession>A0A5K7S7H7</accession>
<dbReference type="AlphaFoldDB" id="A0A5K7S7H7"/>
<feature type="domain" description="N-(5'phosphoribosyl) anthranilate isomerase (PRAI)" evidence="10">
    <location>
        <begin position="7"/>
        <end position="205"/>
    </location>
</feature>
<dbReference type="EMBL" id="AP018694">
    <property type="protein sequence ID" value="BBE17274.1"/>
    <property type="molecule type" value="Genomic_DNA"/>
</dbReference>
<evidence type="ECO:0000256" key="1">
    <source>
        <dbReference type="ARBA" id="ARBA00001164"/>
    </source>
</evidence>
<keyword evidence="7 9" id="KW-0057">Aromatic amino acid biosynthesis</keyword>
<dbReference type="GO" id="GO:0000162">
    <property type="term" value="P:L-tryptophan biosynthetic process"/>
    <property type="evidence" value="ECO:0007669"/>
    <property type="project" value="UniProtKB-UniRule"/>
</dbReference>
<keyword evidence="6 9" id="KW-0822">Tryptophan biosynthesis</keyword>
<reference evidence="11" key="1">
    <citation type="journal article" date="2020" name="Int. J. Syst. Evol. Microbiol.">
        <title>Aquipluma nitroreducens gen. nov. sp. nov., a novel facultatively anaerobic bacterium isolated from a freshwater lake.</title>
        <authorList>
            <person name="Watanabe M."/>
            <person name="Kojima H."/>
            <person name="Fukui M."/>
        </authorList>
    </citation>
    <scope>NUCLEOTIDE SEQUENCE</scope>
    <source>
        <strain evidence="11">MeG22</strain>
    </source>
</reference>
<dbReference type="Gene3D" id="3.20.20.70">
    <property type="entry name" value="Aldolase class I"/>
    <property type="match status" value="1"/>
</dbReference>
<evidence type="ECO:0000256" key="3">
    <source>
        <dbReference type="ARBA" id="ARBA00012572"/>
    </source>
</evidence>
<dbReference type="CDD" id="cd00405">
    <property type="entry name" value="PRAI"/>
    <property type="match status" value="1"/>
</dbReference>
<gene>
    <name evidence="9" type="primary">trpF</name>
    <name evidence="11" type="ORF">AQPE_1423</name>
</gene>
<dbReference type="UniPathway" id="UPA00035">
    <property type="reaction ID" value="UER00042"/>
</dbReference>
<evidence type="ECO:0000256" key="2">
    <source>
        <dbReference type="ARBA" id="ARBA00004664"/>
    </source>
</evidence>
<evidence type="ECO:0000256" key="7">
    <source>
        <dbReference type="ARBA" id="ARBA00023141"/>
    </source>
</evidence>
<sequence>MNELKIKVCGMRDPENISGVVEALPDYLGFIFYLKSKRFVGFEPSTEVMAVIPDLVKKVGVFVDETLEKVLETVRIWDLHVAQLHGNETPEYCRKIQDSGITVFKAFSVDELFNFEMLDAYSKVCNYFLFDTKGQIPGGTGQKFNWKLLQNYKGDVPFFLSGGIGPIDMEAIRHFDHPRWHGIDINSGFEISPALKDVEKVKYFISGIRSKI</sequence>
<name>A0A5K7S7H7_9BACT</name>
<dbReference type="InterPro" id="IPR001240">
    <property type="entry name" value="PRAI_dom"/>
</dbReference>
<evidence type="ECO:0000256" key="6">
    <source>
        <dbReference type="ARBA" id="ARBA00022822"/>
    </source>
</evidence>
<evidence type="ECO:0000313" key="11">
    <source>
        <dbReference type="EMBL" id="BBE17274.1"/>
    </source>
</evidence>
<dbReference type="InterPro" id="IPR044643">
    <property type="entry name" value="TrpF_fam"/>
</dbReference>
<dbReference type="Pfam" id="PF00697">
    <property type="entry name" value="PRAI"/>
    <property type="match status" value="1"/>
</dbReference>
<dbReference type="EC" id="5.3.1.24" evidence="3 9"/>
<dbReference type="SUPFAM" id="SSF51366">
    <property type="entry name" value="Ribulose-phoshate binding barrel"/>
    <property type="match status" value="1"/>
</dbReference>
<evidence type="ECO:0000256" key="9">
    <source>
        <dbReference type="HAMAP-Rule" id="MF_00135"/>
    </source>
</evidence>
<dbReference type="Proteomes" id="UP001193389">
    <property type="component" value="Chromosome"/>
</dbReference>
<dbReference type="GO" id="GO:0004640">
    <property type="term" value="F:phosphoribosylanthranilate isomerase activity"/>
    <property type="evidence" value="ECO:0007669"/>
    <property type="project" value="UniProtKB-UniRule"/>
</dbReference>
<comment type="catalytic activity">
    <reaction evidence="1 9">
        <text>N-(5-phospho-beta-D-ribosyl)anthranilate = 1-(2-carboxyphenylamino)-1-deoxy-D-ribulose 5-phosphate</text>
        <dbReference type="Rhea" id="RHEA:21540"/>
        <dbReference type="ChEBI" id="CHEBI:18277"/>
        <dbReference type="ChEBI" id="CHEBI:58613"/>
        <dbReference type="EC" id="5.3.1.24"/>
    </reaction>
</comment>
<evidence type="ECO:0000259" key="10">
    <source>
        <dbReference type="Pfam" id="PF00697"/>
    </source>
</evidence>
<evidence type="ECO:0000256" key="8">
    <source>
        <dbReference type="ARBA" id="ARBA00023235"/>
    </source>
</evidence>
<organism evidence="11 12">
    <name type="scientific">Aquipluma nitroreducens</name>
    <dbReference type="NCBI Taxonomy" id="2010828"/>
    <lineage>
        <taxon>Bacteria</taxon>
        <taxon>Pseudomonadati</taxon>
        <taxon>Bacteroidota</taxon>
        <taxon>Bacteroidia</taxon>
        <taxon>Marinilabiliales</taxon>
        <taxon>Prolixibacteraceae</taxon>
        <taxon>Aquipluma</taxon>
    </lineage>
</organism>
<keyword evidence="8 9" id="KW-0413">Isomerase</keyword>
<dbReference type="HAMAP" id="MF_00135">
    <property type="entry name" value="PRAI"/>
    <property type="match status" value="1"/>
</dbReference>
<keyword evidence="12" id="KW-1185">Reference proteome</keyword>
<evidence type="ECO:0000313" key="12">
    <source>
        <dbReference type="Proteomes" id="UP001193389"/>
    </source>
</evidence>
<dbReference type="KEGG" id="anf:AQPE_1423"/>
<protein>
    <recommendedName>
        <fullName evidence="4 9">N-(5'-phosphoribosyl)anthranilate isomerase</fullName>
        <shortName evidence="9">PRAI</shortName>
        <ecNumber evidence="3 9">5.3.1.24</ecNumber>
    </recommendedName>
</protein>
<comment type="similarity">
    <text evidence="9">Belongs to the TrpF family.</text>
</comment>
<evidence type="ECO:0000256" key="5">
    <source>
        <dbReference type="ARBA" id="ARBA00022605"/>
    </source>
</evidence>
<dbReference type="RefSeq" id="WP_318350288.1">
    <property type="nucleotide sequence ID" value="NZ_AP018694.1"/>
</dbReference>
<dbReference type="PANTHER" id="PTHR42894">
    <property type="entry name" value="N-(5'-PHOSPHORIBOSYL)ANTHRANILATE ISOMERASE"/>
    <property type="match status" value="1"/>
</dbReference>
<comment type="pathway">
    <text evidence="2 9">Amino-acid biosynthesis; L-tryptophan biosynthesis; L-tryptophan from chorismate: step 3/5.</text>
</comment>
<evidence type="ECO:0000256" key="4">
    <source>
        <dbReference type="ARBA" id="ARBA00022272"/>
    </source>
</evidence>
<dbReference type="InterPro" id="IPR011060">
    <property type="entry name" value="RibuloseP-bd_barrel"/>
</dbReference>
<dbReference type="PANTHER" id="PTHR42894:SF1">
    <property type="entry name" value="N-(5'-PHOSPHORIBOSYL)ANTHRANILATE ISOMERASE"/>
    <property type="match status" value="1"/>
</dbReference>
<proteinExistence type="inferred from homology"/>
<dbReference type="InterPro" id="IPR013785">
    <property type="entry name" value="Aldolase_TIM"/>
</dbReference>
<keyword evidence="5 9" id="KW-0028">Amino-acid biosynthesis</keyword>